<dbReference type="InParanoid" id="A0A0C3DFN7"/>
<evidence type="ECO:0008006" key="4">
    <source>
        <dbReference type="Google" id="ProtNLM"/>
    </source>
</evidence>
<dbReference type="Gene3D" id="1.20.5.170">
    <property type="match status" value="1"/>
</dbReference>
<dbReference type="STRING" id="913774.A0A0C3DFN7"/>
<reference evidence="2 3" key="1">
    <citation type="submission" date="2014-04" db="EMBL/GenBank/DDBJ databases">
        <authorList>
            <consortium name="DOE Joint Genome Institute"/>
            <person name="Kuo A."/>
            <person name="Martino E."/>
            <person name="Perotto S."/>
            <person name="Kohler A."/>
            <person name="Nagy L.G."/>
            <person name="Floudas D."/>
            <person name="Copeland A."/>
            <person name="Barry K.W."/>
            <person name="Cichocki N."/>
            <person name="Veneault-Fourrey C."/>
            <person name="LaButti K."/>
            <person name="Lindquist E.A."/>
            <person name="Lipzen A."/>
            <person name="Lundell T."/>
            <person name="Morin E."/>
            <person name="Murat C."/>
            <person name="Sun H."/>
            <person name="Tunlid A."/>
            <person name="Henrissat B."/>
            <person name="Grigoriev I.V."/>
            <person name="Hibbett D.S."/>
            <person name="Martin F."/>
            <person name="Nordberg H.P."/>
            <person name="Cantor M.N."/>
            <person name="Hua S.X."/>
        </authorList>
    </citation>
    <scope>NUCLEOTIDE SEQUENCE [LARGE SCALE GENOMIC DNA]</scope>
    <source>
        <strain evidence="2 3">Zn</strain>
    </source>
</reference>
<evidence type="ECO:0000256" key="1">
    <source>
        <dbReference type="SAM" id="MobiDB-lite"/>
    </source>
</evidence>
<accession>A0A0C3DFN7</accession>
<dbReference type="EMBL" id="KN832877">
    <property type="protein sequence ID" value="KIN00778.1"/>
    <property type="molecule type" value="Genomic_DNA"/>
</dbReference>
<gene>
    <name evidence="2" type="ORF">OIDMADRAFT_29853</name>
</gene>
<organism evidence="2 3">
    <name type="scientific">Oidiodendron maius (strain Zn)</name>
    <dbReference type="NCBI Taxonomy" id="913774"/>
    <lineage>
        <taxon>Eukaryota</taxon>
        <taxon>Fungi</taxon>
        <taxon>Dikarya</taxon>
        <taxon>Ascomycota</taxon>
        <taxon>Pezizomycotina</taxon>
        <taxon>Leotiomycetes</taxon>
        <taxon>Leotiomycetes incertae sedis</taxon>
        <taxon>Myxotrichaceae</taxon>
        <taxon>Oidiodendron</taxon>
    </lineage>
</organism>
<dbReference type="GO" id="GO:0003700">
    <property type="term" value="F:DNA-binding transcription factor activity"/>
    <property type="evidence" value="ECO:0007669"/>
    <property type="project" value="InterPro"/>
</dbReference>
<dbReference type="Proteomes" id="UP000054321">
    <property type="component" value="Unassembled WGS sequence"/>
</dbReference>
<proteinExistence type="predicted"/>
<dbReference type="PANTHER" id="PTHR40618:SF1">
    <property type="entry name" value="B-ZIP TRANSCRIPTION FACTOR (EUROFUNG)"/>
    <property type="match status" value="1"/>
</dbReference>
<dbReference type="AlphaFoldDB" id="A0A0C3DFN7"/>
<feature type="region of interest" description="Disordered" evidence="1">
    <location>
        <begin position="59"/>
        <end position="102"/>
    </location>
</feature>
<protein>
    <recommendedName>
        <fullName evidence="4">BZIP domain-containing protein</fullName>
    </recommendedName>
</protein>
<reference evidence="3" key="2">
    <citation type="submission" date="2015-01" db="EMBL/GenBank/DDBJ databases">
        <title>Evolutionary Origins and Diversification of the Mycorrhizal Mutualists.</title>
        <authorList>
            <consortium name="DOE Joint Genome Institute"/>
            <consortium name="Mycorrhizal Genomics Consortium"/>
            <person name="Kohler A."/>
            <person name="Kuo A."/>
            <person name="Nagy L.G."/>
            <person name="Floudas D."/>
            <person name="Copeland A."/>
            <person name="Barry K.W."/>
            <person name="Cichocki N."/>
            <person name="Veneault-Fourrey C."/>
            <person name="LaButti K."/>
            <person name="Lindquist E.A."/>
            <person name="Lipzen A."/>
            <person name="Lundell T."/>
            <person name="Morin E."/>
            <person name="Murat C."/>
            <person name="Riley R."/>
            <person name="Ohm R."/>
            <person name="Sun H."/>
            <person name="Tunlid A."/>
            <person name="Henrissat B."/>
            <person name="Grigoriev I.V."/>
            <person name="Hibbett D.S."/>
            <person name="Martin F."/>
        </authorList>
    </citation>
    <scope>NUCLEOTIDE SEQUENCE [LARGE SCALE GENOMIC DNA]</scope>
    <source>
        <strain evidence="3">Zn</strain>
    </source>
</reference>
<dbReference type="CDD" id="cd14688">
    <property type="entry name" value="bZIP_YAP"/>
    <property type="match status" value="1"/>
</dbReference>
<name>A0A0C3DFN7_OIDMZ</name>
<evidence type="ECO:0000313" key="3">
    <source>
        <dbReference type="Proteomes" id="UP000054321"/>
    </source>
</evidence>
<feature type="compositionally biased region" description="Basic residues" evidence="1">
    <location>
        <begin position="68"/>
        <end position="77"/>
    </location>
</feature>
<evidence type="ECO:0000313" key="2">
    <source>
        <dbReference type="EMBL" id="KIN00778.1"/>
    </source>
</evidence>
<dbReference type="InterPro" id="IPR046347">
    <property type="entry name" value="bZIP_sf"/>
</dbReference>
<dbReference type="SUPFAM" id="SSF57959">
    <property type="entry name" value="Leucine zipper domain"/>
    <property type="match status" value="1"/>
</dbReference>
<keyword evidence="3" id="KW-1185">Reference proteome</keyword>
<dbReference type="PANTHER" id="PTHR40618">
    <property type="entry name" value="B-ZIP TRANSCRIPTION FACTOR (EUROFUNG)-RELATED"/>
    <property type="match status" value="1"/>
</dbReference>
<dbReference type="HOGENOM" id="CLU_112569_0_0_1"/>
<sequence length="199" mass="22865">MDNSNGLKILNAESYDDGRGMLGIQRLKYQKQKQEFKNVMPFGVTNYPHIALDQKLPVDAQGGEGHKSRLRQKKHKTSAQTPDDERVEQKARGRPRVNSTDETAIDRRRTQIRMAQRAYRHRKEATISSLQKQVQDLGCSTVEMSNTFKNLFNFAIYKGLLQREPEFGRQLQLATKRAMELAKVPAEAIHEKNPRSDDI</sequence>
<dbReference type="OrthoDB" id="3555317at2759"/>